<organism evidence="3 4">
    <name type="scientific">Schizopora paradoxa</name>
    <dbReference type="NCBI Taxonomy" id="27342"/>
    <lineage>
        <taxon>Eukaryota</taxon>
        <taxon>Fungi</taxon>
        <taxon>Dikarya</taxon>
        <taxon>Basidiomycota</taxon>
        <taxon>Agaricomycotina</taxon>
        <taxon>Agaricomycetes</taxon>
        <taxon>Hymenochaetales</taxon>
        <taxon>Schizoporaceae</taxon>
        <taxon>Schizopora</taxon>
    </lineage>
</organism>
<dbReference type="InterPro" id="IPR040206">
    <property type="entry name" value="Zds1/2"/>
</dbReference>
<reference evidence="3 4" key="1">
    <citation type="submission" date="2015-04" db="EMBL/GenBank/DDBJ databases">
        <title>Complete genome sequence of Schizopora paradoxa KUC8140, a cosmopolitan wood degrader in East Asia.</title>
        <authorList>
            <consortium name="DOE Joint Genome Institute"/>
            <person name="Min B."/>
            <person name="Park H."/>
            <person name="Jang Y."/>
            <person name="Kim J.-J."/>
            <person name="Kim K.H."/>
            <person name="Pangilinan J."/>
            <person name="Lipzen A."/>
            <person name="Riley R."/>
            <person name="Grigoriev I.V."/>
            <person name="Spatafora J.W."/>
            <person name="Choi I.-G."/>
        </authorList>
    </citation>
    <scope>NUCLEOTIDE SEQUENCE [LARGE SCALE GENOMIC DNA]</scope>
    <source>
        <strain evidence="3 4">KUC8140</strain>
    </source>
</reference>
<dbReference type="InParanoid" id="A0A0H2RDN6"/>
<proteinExistence type="predicted"/>
<dbReference type="PANTHER" id="PTHR28089">
    <property type="entry name" value="PROTEIN ZDS1-RELATED"/>
    <property type="match status" value="1"/>
</dbReference>
<dbReference type="SMART" id="SM01327">
    <property type="entry name" value="Zds_C"/>
    <property type="match status" value="1"/>
</dbReference>
<dbReference type="Proteomes" id="UP000053477">
    <property type="component" value="Unassembled WGS sequence"/>
</dbReference>
<feature type="compositionally biased region" description="Basic and acidic residues" evidence="1">
    <location>
        <begin position="149"/>
        <end position="161"/>
    </location>
</feature>
<feature type="compositionally biased region" description="Polar residues" evidence="1">
    <location>
        <begin position="757"/>
        <end position="774"/>
    </location>
</feature>
<feature type="compositionally biased region" description="Basic residues" evidence="1">
    <location>
        <begin position="874"/>
        <end position="889"/>
    </location>
</feature>
<dbReference type="STRING" id="27342.A0A0H2RDN6"/>
<feature type="compositionally biased region" description="Polar residues" evidence="1">
    <location>
        <begin position="399"/>
        <end position="415"/>
    </location>
</feature>
<feature type="compositionally biased region" description="Low complexity" evidence="1">
    <location>
        <begin position="806"/>
        <end position="817"/>
    </location>
</feature>
<keyword evidence="4" id="KW-1185">Reference proteome</keyword>
<feature type="compositionally biased region" description="Low complexity" evidence="1">
    <location>
        <begin position="359"/>
        <end position="368"/>
    </location>
</feature>
<evidence type="ECO:0000256" key="1">
    <source>
        <dbReference type="SAM" id="MobiDB-lite"/>
    </source>
</evidence>
<feature type="region of interest" description="Disordered" evidence="1">
    <location>
        <begin position="244"/>
        <end position="502"/>
    </location>
</feature>
<dbReference type="AlphaFoldDB" id="A0A0H2RDN6"/>
<gene>
    <name evidence="3" type="ORF">SCHPADRAFT_932286</name>
</gene>
<accession>A0A0H2RDN6</accession>
<sequence length="927" mass="100753">MQPTPSAIEREFEALRDIRRRSSAQGGPGTLILDPDLPAEPPSSTPPLSPQAWAAAATDPKTSPTQSREDDSGSSESGTTLADDPYHLFWLPAHLHPEIAPREFRAFLKEHTHEGTASQSPVSLSRSSSTASTSSRLGRKTSMLSKQYKPRENDGVEDEHVVPLRRNKSIYQNDGPQLTINDLQKLEELADEDPSKLSRVIRRSLSLNVAPSFLDQMDDVPDTDDADAPIIVPRPNQILRRAARTKIRKPGLPGDGNGHRFPATRRKPSGRAQTMDSVGDKGDNEVERPPLPSSQASKTDESVDDMSSRRMTYTEESSIYDAYADSVDEKDTSFSSDASHSQAHYDLSASPTPTAVHSPEIAPPQIAEPEPEPVMHPQPQPILYQPQPQRHLAPVVQQHPVQTPSRTPSPDGSVTSHHEDARRQGSQSTEYLPYHSPSPVITEKRKGKEKKGLLGKFGVTDKSSKKGSKETKEKEKEPGFFGAFFGGKKKHEEPAPTNIGGGAGPATAAALLGASKSSKAYQPPVSPVLLGGNPYARYPIHVERAVYRLSHIKLANPRRPLYEQVLISNLMFWYLGVINKTQQGAGQAQSQQNQQQGQADGQSEGQDNNATKPADEERLEQERKEMEEREARERAERERESMERVEPRNQGRKGSLTKSPAPGAAVPPNRRAETPVKGPQYGLQHQVLEQEYGQGPPLGSSSPPMSRTSSAPSPSNHASGYSQRPYSPSQSRQPAGGAPTTYAHVDENGDFYYDQVPASNNRIPNGPTRRSTSPGLPPGAMAPMSSAEHMWMSSATSSEPDHHSARSASTSPPRSNSYDTDASHQPRPRPVRSPPPANQAAARNGVVEWEGSGGSGKPSRSLSANAVAPQHSGQSRHHHNHGNALKKKAPSASVATPSSGAAPARRPRTADGEEEDVPLAVWQQRRK</sequence>
<feature type="compositionally biased region" description="Basic and acidic residues" evidence="1">
    <location>
        <begin position="442"/>
        <end position="452"/>
    </location>
</feature>
<evidence type="ECO:0000313" key="4">
    <source>
        <dbReference type="Proteomes" id="UP000053477"/>
    </source>
</evidence>
<feature type="region of interest" description="Disordered" evidence="1">
    <location>
        <begin position="106"/>
        <end position="161"/>
    </location>
</feature>
<dbReference type="GO" id="GO:0010971">
    <property type="term" value="P:positive regulation of G2/M transition of mitotic cell cycle"/>
    <property type="evidence" value="ECO:0007669"/>
    <property type="project" value="TreeGrafter"/>
</dbReference>
<protein>
    <recommendedName>
        <fullName evidence="2">Protein Zds1 C-terminal domain-containing protein</fullName>
    </recommendedName>
</protein>
<feature type="compositionally biased region" description="Polar residues" evidence="1">
    <location>
        <begin position="333"/>
        <end position="342"/>
    </location>
</feature>
<dbReference type="Pfam" id="PF08632">
    <property type="entry name" value="Zds_C"/>
    <property type="match status" value="1"/>
</dbReference>
<feature type="compositionally biased region" description="Low complexity" evidence="1">
    <location>
        <begin position="586"/>
        <end position="607"/>
    </location>
</feature>
<evidence type="ECO:0000259" key="2">
    <source>
        <dbReference type="SMART" id="SM01327"/>
    </source>
</evidence>
<name>A0A0H2RDN6_9AGAM</name>
<evidence type="ECO:0000313" key="3">
    <source>
        <dbReference type="EMBL" id="KLO07643.1"/>
    </source>
</evidence>
<feature type="compositionally biased region" description="Basic and acidic residues" evidence="1">
    <location>
        <begin position="613"/>
        <end position="649"/>
    </location>
</feature>
<feature type="compositionally biased region" description="Basic and acidic residues" evidence="1">
    <location>
        <begin position="462"/>
        <end position="478"/>
    </location>
</feature>
<feature type="compositionally biased region" description="Low complexity" evidence="1">
    <location>
        <begin position="117"/>
        <end position="136"/>
    </location>
</feature>
<feature type="compositionally biased region" description="Pro residues" evidence="1">
    <location>
        <begin position="38"/>
        <end position="49"/>
    </location>
</feature>
<feature type="domain" description="Protein Zds1 C-terminal" evidence="2">
    <location>
        <begin position="527"/>
        <end position="579"/>
    </location>
</feature>
<dbReference type="OrthoDB" id="5589766at2759"/>
<feature type="compositionally biased region" description="Low complexity" evidence="1">
    <location>
        <begin position="693"/>
        <end position="734"/>
    </location>
</feature>
<feature type="region of interest" description="Disordered" evidence="1">
    <location>
        <begin position="586"/>
        <end position="927"/>
    </location>
</feature>
<dbReference type="EMBL" id="KQ086127">
    <property type="protein sequence ID" value="KLO07643.1"/>
    <property type="molecule type" value="Genomic_DNA"/>
</dbReference>
<dbReference type="InterPro" id="IPR013941">
    <property type="entry name" value="ZDS1_C"/>
</dbReference>
<feature type="compositionally biased region" description="Basic and acidic residues" evidence="1">
    <location>
        <begin position="278"/>
        <end position="288"/>
    </location>
</feature>
<dbReference type="GO" id="GO:0005737">
    <property type="term" value="C:cytoplasm"/>
    <property type="evidence" value="ECO:0007669"/>
    <property type="project" value="TreeGrafter"/>
</dbReference>
<dbReference type="PANTHER" id="PTHR28089:SF1">
    <property type="entry name" value="PROTEIN ZDS1-RELATED"/>
    <property type="match status" value="1"/>
</dbReference>
<feature type="region of interest" description="Disordered" evidence="1">
    <location>
        <begin position="15"/>
        <end position="83"/>
    </location>
</feature>
<dbReference type="GO" id="GO:0030010">
    <property type="term" value="P:establishment of cell polarity"/>
    <property type="evidence" value="ECO:0007669"/>
    <property type="project" value="TreeGrafter"/>
</dbReference>